<evidence type="ECO:0000256" key="5">
    <source>
        <dbReference type="ARBA" id="ARBA00023125"/>
    </source>
</evidence>
<dbReference type="GO" id="GO:0003677">
    <property type="term" value="F:DNA binding"/>
    <property type="evidence" value="ECO:0007669"/>
    <property type="project" value="UniProtKB-UniRule"/>
</dbReference>
<evidence type="ECO:0000256" key="7">
    <source>
        <dbReference type="HAMAP-Rule" id="MF_01131"/>
    </source>
</evidence>
<feature type="binding site" evidence="7">
    <location>
        <begin position="93"/>
        <end position="98"/>
    </location>
    <ligand>
        <name>NAD(+)</name>
        <dbReference type="ChEBI" id="CHEBI:57540"/>
    </ligand>
</feature>
<keyword evidence="4 7" id="KW-0520">NAD</keyword>
<dbReference type="EMBL" id="JPVT01000080">
    <property type="protein sequence ID" value="KFN91705.1"/>
    <property type="molecule type" value="Genomic_DNA"/>
</dbReference>
<dbReference type="PANTHER" id="PTHR35786:SF1">
    <property type="entry name" value="REDOX-SENSING TRANSCRIPTIONAL REPRESSOR REX 1"/>
    <property type="match status" value="1"/>
</dbReference>
<keyword evidence="3 7" id="KW-0805">Transcription regulation</keyword>
<keyword evidence="2 7" id="KW-0678">Repressor</keyword>
<dbReference type="InterPro" id="IPR003781">
    <property type="entry name" value="CoA-bd"/>
</dbReference>
<dbReference type="GO" id="GO:0045892">
    <property type="term" value="P:negative regulation of DNA-templated transcription"/>
    <property type="evidence" value="ECO:0007669"/>
    <property type="project" value="InterPro"/>
</dbReference>
<keyword evidence="1 7" id="KW-0963">Cytoplasm</keyword>
<protein>
    <recommendedName>
        <fullName evidence="7">Redox-sensing transcriptional repressor Rex</fullName>
    </recommendedName>
</protein>
<dbReference type="NCBIfam" id="NF003994">
    <property type="entry name" value="PRK05472.2-3"/>
    <property type="match status" value="1"/>
</dbReference>
<dbReference type="AlphaFoldDB" id="A0A091C4T8"/>
<comment type="subunit">
    <text evidence="7">Homodimer.</text>
</comment>
<dbReference type="Proteomes" id="UP000029381">
    <property type="component" value="Unassembled WGS sequence"/>
</dbReference>
<evidence type="ECO:0000313" key="9">
    <source>
        <dbReference type="EMBL" id="KFN91705.1"/>
    </source>
</evidence>
<sequence>MNNYSTKTIPRATAKRLPLYLRNLTILHSKGIVRIKSKEFSKITQVPPATIRRDFSYLGELGRSGYGYEVGFLIKVFSELLDSYEENRIAIVGFGNLGKALANNNFRRNQNLTIDCVFDTDPAIVGQTVGGFYVYSMADFEKVVREKNIKTAISTVPSEYAQEAIDIVVHSGITAILNFAPDRVEVPDSVSMRYIDLTTELLTLLFFDRNYKKPSLVATS</sequence>
<dbReference type="NCBIfam" id="NF003991">
    <property type="entry name" value="PRK05472.1-5"/>
    <property type="match status" value="1"/>
</dbReference>
<dbReference type="NCBIfam" id="NF003989">
    <property type="entry name" value="PRK05472.1-3"/>
    <property type="match status" value="1"/>
</dbReference>
<evidence type="ECO:0000256" key="2">
    <source>
        <dbReference type="ARBA" id="ARBA00022491"/>
    </source>
</evidence>
<dbReference type="SUPFAM" id="SSF51735">
    <property type="entry name" value="NAD(P)-binding Rossmann-fold domains"/>
    <property type="match status" value="1"/>
</dbReference>
<dbReference type="HAMAP" id="MF_01131">
    <property type="entry name" value="Rex"/>
    <property type="match status" value="1"/>
</dbReference>
<accession>A0A091C4T8</accession>
<reference evidence="9 10" key="1">
    <citation type="submission" date="2014-08" db="EMBL/GenBank/DDBJ databases">
        <title>Genome sequence of Tetragenococcus muriaticus.</title>
        <authorList>
            <person name="Chuea-nongthon C."/>
            <person name="Rodtong S."/>
            <person name="Yongsawatdigul J."/>
            <person name="Steele J.L."/>
            <person name="Liu X.-y."/>
            <person name="Speers J."/>
            <person name="Glasner J.D."/>
            <person name="Neeno-Eckwall E.C."/>
        </authorList>
    </citation>
    <scope>NUCLEOTIDE SEQUENCE [LARGE SCALE GENOMIC DNA]</scope>
    <source>
        <strain evidence="9 10">3MR10-3</strain>
    </source>
</reference>
<dbReference type="GO" id="GO:0003700">
    <property type="term" value="F:DNA-binding transcription factor activity"/>
    <property type="evidence" value="ECO:0007669"/>
    <property type="project" value="UniProtKB-UniRule"/>
</dbReference>
<keyword evidence="6 7" id="KW-0804">Transcription</keyword>
<dbReference type="InterPro" id="IPR036388">
    <property type="entry name" value="WH-like_DNA-bd_sf"/>
</dbReference>
<dbReference type="Gene3D" id="1.10.10.10">
    <property type="entry name" value="Winged helix-like DNA-binding domain superfamily/Winged helix DNA-binding domain"/>
    <property type="match status" value="1"/>
</dbReference>
<dbReference type="Pfam" id="PF02629">
    <property type="entry name" value="CoA_binding"/>
    <property type="match status" value="1"/>
</dbReference>
<dbReference type="InterPro" id="IPR036291">
    <property type="entry name" value="NAD(P)-bd_dom_sf"/>
</dbReference>
<evidence type="ECO:0000313" key="10">
    <source>
        <dbReference type="Proteomes" id="UP000029381"/>
    </source>
</evidence>
<name>A0A091C4T8_9ENTE</name>
<gene>
    <name evidence="7" type="primary">rex</name>
    <name evidence="9" type="ORF">TMU3MR103_0892</name>
</gene>
<dbReference type="Pfam" id="PF06971">
    <property type="entry name" value="Put_DNA-bind_N"/>
    <property type="match status" value="1"/>
</dbReference>
<dbReference type="PATRIC" id="fig|1302648.3.peg.865"/>
<feature type="DNA-binding region" description="H-T-H motif" evidence="7">
    <location>
        <begin position="19"/>
        <end position="58"/>
    </location>
</feature>
<evidence type="ECO:0000259" key="8">
    <source>
        <dbReference type="SMART" id="SM00881"/>
    </source>
</evidence>
<dbReference type="GO" id="GO:0005737">
    <property type="term" value="C:cytoplasm"/>
    <property type="evidence" value="ECO:0007669"/>
    <property type="project" value="UniProtKB-SubCell"/>
</dbReference>
<comment type="subcellular location">
    <subcellularLocation>
        <location evidence="7">Cytoplasm</location>
    </subcellularLocation>
</comment>
<proteinExistence type="inferred from homology"/>
<dbReference type="SUPFAM" id="SSF46785">
    <property type="entry name" value="Winged helix' DNA-binding domain"/>
    <property type="match status" value="1"/>
</dbReference>
<comment type="function">
    <text evidence="7">Modulates transcription in response to changes in cellular NADH/NAD(+) redox state.</text>
</comment>
<evidence type="ECO:0000256" key="4">
    <source>
        <dbReference type="ARBA" id="ARBA00023027"/>
    </source>
</evidence>
<dbReference type="GO" id="GO:0051775">
    <property type="term" value="P:response to redox state"/>
    <property type="evidence" value="ECO:0007669"/>
    <property type="project" value="InterPro"/>
</dbReference>
<organism evidence="9 10">
    <name type="scientific">Tetragenococcus muriaticus 3MR10-3</name>
    <dbReference type="NCBI Taxonomy" id="1302648"/>
    <lineage>
        <taxon>Bacteria</taxon>
        <taxon>Bacillati</taxon>
        <taxon>Bacillota</taxon>
        <taxon>Bacilli</taxon>
        <taxon>Lactobacillales</taxon>
        <taxon>Enterococcaceae</taxon>
        <taxon>Tetragenococcus</taxon>
    </lineage>
</organism>
<evidence type="ECO:0000256" key="6">
    <source>
        <dbReference type="ARBA" id="ARBA00023163"/>
    </source>
</evidence>
<keyword evidence="5 7" id="KW-0238">DNA-binding</keyword>
<dbReference type="SMART" id="SM00881">
    <property type="entry name" value="CoA_binding"/>
    <property type="match status" value="1"/>
</dbReference>
<feature type="domain" description="CoA-binding" evidence="8">
    <location>
        <begin position="82"/>
        <end position="183"/>
    </location>
</feature>
<dbReference type="NCBIfam" id="NF003996">
    <property type="entry name" value="PRK05472.2-5"/>
    <property type="match status" value="1"/>
</dbReference>
<dbReference type="Gene3D" id="3.40.50.720">
    <property type="entry name" value="NAD(P)-binding Rossmann-like Domain"/>
    <property type="match status" value="1"/>
</dbReference>
<comment type="similarity">
    <text evidence="7">Belongs to the transcriptional regulatory Rex family.</text>
</comment>
<comment type="caution">
    <text evidence="9">The sequence shown here is derived from an EMBL/GenBank/DDBJ whole genome shotgun (WGS) entry which is preliminary data.</text>
</comment>
<keyword evidence="10" id="KW-1185">Reference proteome</keyword>
<dbReference type="InterPro" id="IPR036390">
    <property type="entry name" value="WH_DNA-bd_sf"/>
</dbReference>
<dbReference type="InterPro" id="IPR009718">
    <property type="entry name" value="Rex_DNA-bd_C_dom"/>
</dbReference>
<dbReference type="InterPro" id="IPR058203">
    <property type="entry name" value="Rex_bacilli-type"/>
</dbReference>
<evidence type="ECO:0000256" key="3">
    <source>
        <dbReference type="ARBA" id="ARBA00023015"/>
    </source>
</evidence>
<dbReference type="InterPro" id="IPR022876">
    <property type="entry name" value="Tscrpt_rep_Rex"/>
</dbReference>
<evidence type="ECO:0000256" key="1">
    <source>
        <dbReference type="ARBA" id="ARBA00022490"/>
    </source>
</evidence>
<dbReference type="PANTHER" id="PTHR35786">
    <property type="entry name" value="REDOX-SENSING TRANSCRIPTIONAL REPRESSOR REX"/>
    <property type="match status" value="1"/>
</dbReference>
<dbReference type="NCBIfam" id="NF003995">
    <property type="entry name" value="PRK05472.2-4"/>
    <property type="match status" value="1"/>
</dbReference>